<feature type="transmembrane region" description="Helical" evidence="2">
    <location>
        <begin position="79"/>
        <end position="96"/>
    </location>
</feature>
<keyword evidence="4" id="KW-1185">Reference proteome</keyword>
<evidence type="ECO:0000313" key="5">
    <source>
        <dbReference type="WBParaSite" id="PSU_v2.g14348.t1"/>
    </source>
</evidence>
<dbReference type="InterPro" id="IPR019387">
    <property type="entry name" value="SAYSvFN_dom"/>
</dbReference>
<organism evidence="4 5">
    <name type="scientific">Panagrolaimus superbus</name>
    <dbReference type="NCBI Taxonomy" id="310955"/>
    <lineage>
        <taxon>Eukaryota</taxon>
        <taxon>Metazoa</taxon>
        <taxon>Ecdysozoa</taxon>
        <taxon>Nematoda</taxon>
        <taxon>Chromadorea</taxon>
        <taxon>Rhabditida</taxon>
        <taxon>Tylenchina</taxon>
        <taxon>Panagrolaimomorpha</taxon>
        <taxon>Panagrolaimoidea</taxon>
        <taxon>Panagrolaimidae</taxon>
        <taxon>Panagrolaimus</taxon>
    </lineage>
</organism>
<protein>
    <submittedName>
        <fullName evidence="5">SAYSvFN domain-containing protein</fullName>
    </submittedName>
</protein>
<dbReference type="PANTHER" id="PTHR13527">
    <property type="entry name" value="SAYSVFN DOMAIN-CONTAINING PROTEIN 1"/>
    <property type="match status" value="1"/>
</dbReference>
<dbReference type="WBParaSite" id="PSU_v2.g14348.t1">
    <property type="protein sequence ID" value="PSU_v2.g14348.t1"/>
    <property type="gene ID" value="PSU_v2.g14348"/>
</dbReference>
<reference evidence="5" key="1">
    <citation type="submission" date="2022-11" db="UniProtKB">
        <authorList>
            <consortium name="WormBaseParasite"/>
        </authorList>
    </citation>
    <scope>IDENTIFICATION</scope>
</reference>
<accession>A0A914Y6G1</accession>
<evidence type="ECO:0000313" key="4">
    <source>
        <dbReference type="Proteomes" id="UP000887577"/>
    </source>
</evidence>
<dbReference type="PANTHER" id="PTHR13527:SF0">
    <property type="entry name" value="SAYSVFN DOMAIN-CONTAINING PROTEIN 1"/>
    <property type="match status" value="1"/>
</dbReference>
<sequence>MADSKLQRIQEQLEAFRRRKQVEEEANKAAEIPASTEMDSQQTPQEEEPKLNKFDYFAIDVLNIYPMRKWREWCTVDPLRCWIATGCFWLAGQILAANAQFGIVYFMFSAFLMLFLNLGSRKEGELSAYSVFNPNCERLLGQITAEQFERDMMIRRNENE</sequence>
<keyword evidence="2" id="KW-1133">Transmembrane helix</keyword>
<evidence type="ECO:0000259" key="3">
    <source>
        <dbReference type="Pfam" id="PF10260"/>
    </source>
</evidence>
<evidence type="ECO:0000256" key="1">
    <source>
        <dbReference type="SAM" id="MobiDB-lite"/>
    </source>
</evidence>
<keyword evidence="2" id="KW-0812">Transmembrane</keyword>
<feature type="transmembrane region" description="Helical" evidence="2">
    <location>
        <begin position="102"/>
        <end position="119"/>
    </location>
</feature>
<dbReference type="Proteomes" id="UP000887577">
    <property type="component" value="Unplaced"/>
</dbReference>
<keyword evidence="2" id="KW-0472">Membrane</keyword>
<dbReference type="Pfam" id="PF10260">
    <property type="entry name" value="SAYSvFN"/>
    <property type="match status" value="1"/>
</dbReference>
<feature type="region of interest" description="Disordered" evidence="1">
    <location>
        <begin position="20"/>
        <end position="48"/>
    </location>
</feature>
<feature type="domain" description="SAYSvFN" evidence="3">
    <location>
        <begin position="87"/>
        <end position="152"/>
    </location>
</feature>
<dbReference type="InterPro" id="IPR039159">
    <property type="entry name" value="SAYSD1"/>
</dbReference>
<evidence type="ECO:0000256" key="2">
    <source>
        <dbReference type="SAM" id="Phobius"/>
    </source>
</evidence>
<proteinExistence type="predicted"/>
<name>A0A914Y6G1_9BILA</name>
<dbReference type="AlphaFoldDB" id="A0A914Y6G1"/>